<accession>A0A7X1E870</accession>
<dbReference type="GO" id="GO:0004557">
    <property type="term" value="F:alpha-galactosidase activity"/>
    <property type="evidence" value="ECO:0007669"/>
    <property type="project" value="UniProtKB-EC"/>
</dbReference>
<keyword evidence="3 4" id="KW-0326">Glycosidase</keyword>
<evidence type="ECO:0000256" key="3">
    <source>
        <dbReference type="ARBA" id="ARBA00023295"/>
    </source>
</evidence>
<dbReference type="InterPro" id="IPR013780">
    <property type="entry name" value="Glyco_hydro_b"/>
</dbReference>
<gene>
    <name evidence="5" type="ORF">H5P27_10650</name>
</gene>
<dbReference type="PANTHER" id="PTHR11452:SF42">
    <property type="entry name" value="ALPHA-GALACTOSIDASE"/>
    <property type="match status" value="1"/>
</dbReference>
<dbReference type="CDD" id="cd14792">
    <property type="entry name" value="GH27"/>
    <property type="match status" value="1"/>
</dbReference>
<evidence type="ECO:0000256" key="2">
    <source>
        <dbReference type="ARBA" id="ARBA00022801"/>
    </source>
</evidence>
<dbReference type="InterPro" id="IPR008979">
    <property type="entry name" value="Galactose-bd-like_sf"/>
</dbReference>
<dbReference type="SUPFAM" id="SSF49785">
    <property type="entry name" value="Galactose-binding domain-like"/>
    <property type="match status" value="1"/>
</dbReference>
<keyword evidence="6" id="KW-1185">Reference proteome</keyword>
<dbReference type="Pfam" id="PF16499">
    <property type="entry name" value="Melibiase_2"/>
    <property type="match status" value="2"/>
</dbReference>
<name>A0A7X1E870_9BACT</name>
<comment type="caution">
    <text evidence="5">The sequence shown here is derived from an EMBL/GenBank/DDBJ whole genome shotgun (WGS) entry which is preliminary data.</text>
</comment>
<evidence type="ECO:0000256" key="1">
    <source>
        <dbReference type="ARBA" id="ARBA00009743"/>
    </source>
</evidence>
<dbReference type="PRINTS" id="PR00740">
    <property type="entry name" value="GLHYDRLASE27"/>
</dbReference>
<dbReference type="SUPFAM" id="SSF51445">
    <property type="entry name" value="(Trans)glycosidases"/>
    <property type="match status" value="1"/>
</dbReference>
<dbReference type="Gene3D" id="2.60.40.1180">
    <property type="entry name" value="Golgi alpha-mannosidase II"/>
    <property type="match status" value="1"/>
</dbReference>
<dbReference type="EMBL" id="JACHVC010000012">
    <property type="protein sequence ID" value="MBC2606500.1"/>
    <property type="molecule type" value="Genomic_DNA"/>
</dbReference>
<dbReference type="PANTHER" id="PTHR11452">
    <property type="entry name" value="ALPHA-GALACTOSIDASE/ALPHA-N-ACETYLGALACTOSAMINIDASE"/>
    <property type="match status" value="1"/>
</dbReference>
<dbReference type="InterPro" id="IPR017853">
    <property type="entry name" value="GH"/>
</dbReference>
<keyword evidence="4" id="KW-1015">Disulfide bond</keyword>
<comment type="similarity">
    <text evidence="1 4">Belongs to the glycosyl hydrolase 27 family.</text>
</comment>
<dbReference type="InterPro" id="IPR002241">
    <property type="entry name" value="Glyco_hydro_27"/>
</dbReference>
<proteinExistence type="inferred from homology"/>
<keyword evidence="2 4" id="KW-0378">Hydrolase</keyword>
<evidence type="ECO:0000313" key="5">
    <source>
        <dbReference type="EMBL" id="MBC2606500.1"/>
    </source>
</evidence>
<evidence type="ECO:0000256" key="4">
    <source>
        <dbReference type="RuleBase" id="RU361168"/>
    </source>
</evidence>
<dbReference type="InterPro" id="IPR013785">
    <property type="entry name" value="Aldolase_TIM"/>
</dbReference>
<dbReference type="AlphaFoldDB" id="A0A7X1E870"/>
<dbReference type="EC" id="3.2.1.22" evidence="4"/>
<organism evidence="5 6">
    <name type="scientific">Pelagicoccus albus</name>
    <dbReference type="NCBI Taxonomy" id="415222"/>
    <lineage>
        <taxon>Bacteria</taxon>
        <taxon>Pseudomonadati</taxon>
        <taxon>Verrucomicrobiota</taxon>
        <taxon>Opitutia</taxon>
        <taxon>Puniceicoccales</taxon>
        <taxon>Pelagicoccaceae</taxon>
        <taxon>Pelagicoccus</taxon>
    </lineage>
</organism>
<comment type="catalytic activity">
    <reaction evidence="4">
        <text>Hydrolysis of terminal, non-reducing alpha-D-galactose residues in alpha-D-galactosides, including galactose oligosaccharides, galactomannans and galactolipids.</text>
        <dbReference type="EC" id="3.2.1.22"/>
    </reaction>
</comment>
<evidence type="ECO:0000313" key="6">
    <source>
        <dbReference type="Proteomes" id="UP000526501"/>
    </source>
</evidence>
<dbReference type="Gene3D" id="3.20.20.70">
    <property type="entry name" value="Aldolase class I"/>
    <property type="match status" value="1"/>
</dbReference>
<sequence>MNSDLLLYGAMALAVVSSPLTSVSSKDFHDWATTPPMGWNSWDNFATTVTEAQTKQQADVMESKLKAHGWEYVVVDIQWYEPGAESHAYRSDAVLVMDEYGRLQPAVNRFPSSENGKGFKDLAAYVHGKGLKFGVHLMRGIPRQAVEKNLPVFGTDLHAKDIANTDSFCPWNPDMYGVDMSKPGSQEYYDSVFSLFAEWGVDYVKVDDISRPYHDHEAEIEAIREAIDKTGRPMVLSLSPGATALSAAEHAQKHANLWRISDDFWDRWLPVREQFTKLANWNEYRIPGSWPDADMLPFGVLELGKRSTRFTEDEQYTVMTLWSIARSPLMMGGDLAKLDDFTLDLLTNDEVLAVNQDSENNKPLFENDDLIAWVADVAGSGDKYLAVFNARDRVRLGAEHADYVSETLERGGDSEADIAVGISRGTKLFLTFDGILEGAQFDHGFWSEPTLHFEDGTTKPLTDLEWSLADSLWDSAKVRVDKSGTALGIQAQAPARIFYDLPDGVERFTAKGIVESWGSSELGEARFLVSVARDGNESVEPGIAVPVDLSLLDFEGTVTIRDLWKREDLGEVDGIFSPVIPFHGAGLFRISSGE</sequence>
<reference evidence="5 6" key="1">
    <citation type="submission" date="2020-07" db="EMBL/GenBank/DDBJ databases">
        <authorList>
            <person name="Feng X."/>
        </authorList>
    </citation>
    <scope>NUCLEOTIDE SEQUENCE [LARGE SCALE GENOMIC DNA]</scope>
    <source>
        <strain evidence="5 6">JCM23202</strain>
    </source>
</reference>
<protein>
    <recommendedName>
        <fullName evidence="4">Alpha-galactosidase</fullName>
        <ecNumber evidence="4">3.2.1.22</ecNumber>
    </recommendedName>
    <alternativeName>
        <fullName evidence="4">Melibiase</fullName>
    </alternativeName>
</protein>
<dbReference type="RefSeq" id="WP_185660370.1">
    <property type="nucleotide sequence ID" value="NZ_CAWPOO010000012.1"/>
</dbReference>
<dbReference type="Proteomes" id="UP000526501">
    <property type="component" value="Unassembled WGS sequence"/>
</dbReference>
<dbReference type="GO" id="GO:0005975">
    <property type="term" value="P:carbohydrate metabolic process"/>
    <property type="evidence" value="ECO:0007669"/>
    <property type="project" value="InterPro"/>
</dbReference>